<dbReference type="OrthoDB" id="5154031at2759"/>
<name>A0A9P7ZUV0_9HYPO</name>
<feature type="compositionally biased region" description="Polar residues" evidence="1">
    <location>
        <begin position="156"/>
        <end position="178"/>
    </location>
</feature>
<reference evidence="3" key="1">
    <citation type="journal article" date="2021" name="IMA Fungus">
        <title>Genomic characterization of three marine fungi, including Emericellopsis atlantica sp. nov. with signatures of a generalist lifestyle and marine biomass degradation.</title>
        <authorList>
            <person name="Hagestad O.C."/>
            <person name="Hou L."/>
            <person name="Andersen J.H."/>
            <person name="Hansen E.H."/>
            <person name="Altermark B."/>
            <person name="Li C."/>
            <person name="Kuhnert E."/>
            <person name="Cox R.J."/>
            <person name="Crous P.W."/>
            <person name="Spatafora J.W."/>
            <person name="Lail K."/>
            <person name="Amirebrahimi M."/>
            <person name="Lipzen A."/>
            <person name="Pangilinan J."/>
            <person name="Andreopoulos W."/>
            <person name="Hayes R.D."/>
            <person name="Ng V."/>
            <person name="Grigoriev I.V."/>
            <person name="Jackson S.A."/>
            <person name="Sutton T.D.S."/>
            <person name="Dobson A.D.W."/>
            <person name="Rama T."/>
        </authorList>
    </citation>
    <scope>NUCLEOTIDE SEQUENCE</scope>
    <source>
        <strain evidence="3">TS7</strain>
    </source>
</reference>
<organism evidence="3 4">
    <name type="scientific">Emericellopsis atlantica</name>
    <dbReference type="NCBI Taxonomy" id="2614577"/>
    <lineage>
        <taxon>Eukaryota</taxon>
        <taxon>Fungi</taxon>
        <taxon>Dikarya</taxon>
        <taxon>Ascomycota</taxon>
        <taxon>Pezizomycotina</taxon>
        <taxon>Sordariomycetes</taxon>
        <taxon>Hypocreomycetidae</taxon>
        <taxon>Hypocreales</taxon>
        <taxon>Bionectriaceae</taxon>
        <taxon>Emericellopsis</taxon>
    </lineage>
</organism>
<dbReference type="EMBL" id="MU251243">
    <property type="protein sequence ID" value="KAG9258655.1"/>
    <property type="molecule type" value="Genomic_DNA"/>
</dbReference>
<evidence type="ECO:0000256" key="1">
    <source>
        <dbReference type="SAM" id="MobiDB-lite"/>
    </source>
</evidence>
<protein>
    <submittedName>
        <fullName evidence="3">Adhesin protein Mad2</fullName>
    </submittedName>
</protein>
<comment type="caution">
    <text evidence="3">The sequence shown here is derived from an EMBL/GenBank/DDBJ whole genome shotgun (WGS) entry which is preliminary data.</text>
</comment>
<keyword evidence="2" id="KW-0732">Signal</keyword>
<proteinExistence type="predicted"/>
<evidence type="ECO:0000313" key="4">
    <source>
        <dbReference type="Proteomes" id="UP000887229"/>
    </source>
</evidence>
<feature type="compositionally biased region" description="Low complexity" evidence="1">
    <location>
        <begin position="213"/>
        <end position="227"/>
    </location>
</feature>
<evidence type="ECO:0000256" key="2">
    <source>
        <dbReference type="SAM" id="SignalP"/>
    </source>
</evidence>
<sequence>MKTTFALLGAASTATALLNLDVNLPLGISADLNLFGPQQEPCHECTNVWHPPHDGVIIDDCDNTHEHGWHWVHPCPEPNEPSFTWGTVTATRTNIITQCDVCAEPTTVTYVEETTVGPVPVETPAVPTTTVVVPVVPTTTTDPAMVPTTVPEVVQPSETMPPTQGFPSASSSSTRMEMPPSTFTSIYQTNTVPAPPAQSTPMVPGVPGTPVVPGTPGLPATPGLPVTPVAPGPPAENTPIVPGPTTTYGNNATNPIVTPPIVTPPPAAGAAQNTVGLALVAALAFALW</sequence>
<feature type="region of interest" description="Disordered" evidence="1">
    <location>
        <begin position="213"/>
        <end position="242"/>
    </location>
</feature>
<dbReference type="Proteomes" id="UP000887229">
    <property type="component" value="Unassembled WGS sequence"/>
</dbReference>
<gene>
    <name evidence="3" type="ORF">F5Z01DRAFT_209454</name>
</gene>
<dbReference type="AlphaFoldDB" id="A0A9P7ZUV0"/>
<feature type="chain" id="PRO_5040473345" evidence="2">
    <location>
        <begin position="17"/>
        <end position="288"/>
    </location>
</feature>
<feature type="region of interest" description="Disordered" evidence="1">
    <location>
        <begin position="154"/>
        <end position="178"/>
    </location>
</feature>
<feature type="signal peptide" evidence="2">
    <location>
        <begin position="1"/>
        <end position="16"/>
    </location>
</feature>
<accession>A0A9P7ZUV0</accession>
<evidence type="ECO:0000313" key="3">
    <source>
        <dbReference type="EMBL" id="KAG9258655.1"/>
    </source>
</evidence>
<keyword evidence="4" id="KW-1185">Reference proteome</keyword>
<dbReference type="RefSeq" id="XP_046122579.1">
    <property type="nucleotide sequence ID" value="XM_046258143.1"/>
</dbReference>
<dbReference type="GeneID" id="70289046"/>